<protein>
    <submittedName>
        <fullName evidence="1">Uncharacterized protein</fullName>
    </submittedName>
</protein>
<evidence type="ECO:0000313" key="1">
    <source>
        <dbReference type="EMBL" id="CAD8132491.1"/>
    </source>
</evidence>
<dbReference type="OMA" id="YIMAELI"/>
<keyword evidence="2" id="KW-1185">Reference proteome</keyword>
<evidence type="ECO:0000313" key="2">
    <source>
        <dbReference type="Proteomes" id="UP000683925"/>
    </source>
</evidence>
<gene>
    <name evidence="1" type="ORF">POCTA_138.1.T0030462</name>
</gene>
<comment type="caution">
    <text evidence="1">The sequence shown here is derived from an EMBL/GenBank/DDBJ whole genome shotgun (WGS) entry which is preliminary data.</text>
</comment>
<name>A0A8S1RU04_PAROT</name>
<proteinExistence type="predicted"/>
<accession>A0A8S1RU04</accession>
<dbReference type="AlphaFoldDB" id="A0A8S1RU04"/>
<sequence>MFYPEKYIMAELIMLEKGDRVSYFHMFQNPLQEMKKMLQTMNKLLKAVGFARISIDPLMICPLCAWAADKQTMFRHSCKVSVDLTKMRGRRQ</sequence>
<organism evidence="1 2">
    <name type="scientific">Paramecium octaurelia</name>
    <dbReference type="NCBI Taxonomy" id="43137"/>
    <lineage>
        <taxon>Eukaryota</taxon>
        <taxon>Sar</taxon>
        <taxon>Alveolata</taxon>
        <taxon>Ciliophora</taxon>
        <taxon>Intramacronucleata</taxon>
        <taxon>Oligohymenophorea</taxon>
        <taxon>Peniculida</taxon>
        <taxon>Parameciidae</taxon>
        <taxon>Paramecium</taxon>
    </lineage>
</organism>
<dbReference type="EMBL" id="CAJJDP010000001">
    <property type="protein sequence ID" value="CAD8132491.1"/>
    <property type="molecule type" value="Genomic_DNA"/>
</dbReference>
<reference evidence="1" key="1">
    <citation type="submission" date="2021-01" db="EMBL/GenBank/DDBJ databases">
        <authorList>
            <consortium name="Genoscope - CEA"/>
            <person name="William W."/>
        </authorList>
    </citation>
    <scope>NUCLEOTIDE SEQUENCE</scope>
</reference>
<dbReference type="Proteomes" id="UP000683925">
    <property type="component" value="Unassembled WGS sequence"/>
</dbReference>